<accession>A0AC61KZK1</accession>
<protein>
    <submittedName>
        <fullName evidence="1">Isochorismatase</fullName>
    </submittedName>
</protein>
<evidence type="ECO:0000313" key="1">
    <source>
        <dbReference type="EMBL" id="PXF58041.1"/>
    </source>
</evidence>
<organism evidence="1 2">
    <name type="scientific">Candidatus Methanogaster sp</name>
    <dbReference type="NCBI Taxonomy" id="3386292"/>
    <lineage>
        <taxon>Archaea</taxon>
        <taxon>Methanobacteriati</taxon>
        <taxon>Methanobacteriota</taxon>
        <taxon>Stenosarchaea group</taxon>
        <taxon>Methanomicrobia</taxon>
        <taxon>Methanosarcinales</taxon>
        <taxon>ANME-2 cluster</taxon>
        <taxon>Candidatus Methanogasteraceae</taxon>
        <taxon>Candidatus Methanogaster</taxon>
    </lineage>
</organism>
<reference evidence="1" key="1">
    <citation type="submission" date="2018-01" db="EMBL/GenBank/DDBJ databases">
        <authorList>
            <person name="Krukenberg V."/>
        </authorList>
    </citation>
    <scope>NUCLEOTIDE SEQUENCE</scope>
    <source>
        <strain evidence="1">E20ANME2</strain>
    </source>
</reference>
<name>A0AC61KZK1_9EURY</name>
<dbReference type="EMBL" id="PQXF01000043">
    <property type="protein sequence ID" value="PXF58041.1"/>
    <property type="molecule type" value="Genomic_DNA"/>
</dbReference>
<comment type="caution">
    <text evidence="1">The sequence shown here is derived from an EMBL/GenBank/DDBJ whole genome shotgun (WGS) entry which is preliminary data.</text>
</comment>
<proteinExistence type="predicted"/>
<evidence type="ECO:0000313" key="2">
    <source>
        <dbReference type="Proteomes" id="UP000248329"/>
    </source>
</evidence>
<dbReference type="Proteomes" id="UP000248329">
    <property type="component" value="Unassembled WGS sequence"/>
</dbReference>
<sequence>MKPDHLDILNPGRCCLLVIDPQERLMKAIHKADRVVCNTALMIHCAKAMEMSIIATTQYEKGLGPFVPELAELLADVTCVDKIEFNALASYNVQQVVANLPASVDTLIMVGVEAHICVYQTAVCAIKMEYRPWIVADAVSSRKKRNTKLALSRMEAIGASVGPAEMAVYELLGKAGTPTFKAMLPHLR</sequence>
<gene>
    <name evidence="1" type="ORF">C4B59_14005</name>
</gene>